<dbReference type="Gene3D" id="3.40.50.300">
    <property type="entry name" value="P-loop containing nucleotide triphosphate hydrolases"/>
    <property type="match status" value="1"/>
</dbReference>
<dbReference type="InterPro" id="IPR035897">
    <property type="entry name" value="Toll_tir_struct_dom_sf"/>
</dbReference>
<accession>A0A0F9G1J4</accession>
<dbReference type="SUPFAM" id="SSF52540">
    <property type="entry name" value="P-loop containing nucleoside triphosphate hydrolases"/>
    <property type="match status" value="1"/>
</dbReference>
<protein>
    <recommendedName>
        <fullName evidence="1">TIR domain-containing protein</fullName>
    </recommendedName>
</protein>
<dbReference type="SMART" id="SM00255">
    <property type="entry name" value="TIR"/>
    <property type="match status" value="1"/>
</dbReference>
<dbReference type="AlphaFoldDB" id="A0A0F9G1J4"/>
<evidence type="ECO:0000259" key="1">
    <source>
        <dbReference type="PROSITE" id="PS50104"/>
    </source>
</evidence>
<dbReference type="InterPro" id="IPR000157">
    <property type="entry name" value="TIR_dom"/>
</dbReference>
<reference evidence="2" key="1">
    <citation type="journal article" date="2015" name="Nature">
        <title>Complex archaea that bridge the gap between prokaryotes and eukaryotes.</title>
        <authorList>
            <person name="Spang A."/>
            <person name="Saw J.H."/>
            <person name="Jorgensen S.L."/>
            <person name="Zaremba-Niedzwiedzka K."/>
            <person name="Martijn J."/>
            <person name="Lind A.E."/>
            <person name="van Eijk R."/>
            <person name="Schleper C."/>
            <person name="Guy L."/>
            <person name="Ettema T.J."/>
        </authorList>
    </citation>
    <scope>NUCLEOTIDE SEQUENCE</scope>
</reference>
<gene>
    <name evidence="2" type="ORF">LCGC14_2175280</name>
</gene>
<dbReference type="InterPro" id="IPR027417">
    <property type="entry name" value="P-loop_NTPase"/>
</dbReference>
<sequence>MKNITKKPTVFISYSHADEKWKDRLLPHLRTLEQYDIISFSDDRIVNTNDEWVPAIHNVIDYATVAICLISADYLSSRFIIEQELPALIERRRSMGMLLLPIIVSPCIWNSLPILRSSQMEPPNTTPLALMDDLDQDQFFANIANTVYHRLGEVNTTLPKSSSRSYSIVSLNKLPATPRHIFGRATELALLSKTWESHDTNIVSFIAWGGTGKTSLVNYWLTHHMAHNDYGGAARVFGWSFYSQGTSDKRQASGEQFIDSALRFFGDTEMADSNASAWSKGAALAHLIGQNNNLLILDGLEPLQDPHDLNRIKDPAVAALLTNLAAFNKGLCVVTSRIGIKELEPFSESAVKNILLENLSLDAGTKLMRKWRIEGDDTELKEAVSEYNGHALALTLLSSYIRTAYAGDIRKRDRIPHLTDEMYQGAHAKHVMAAYERWFKGKPELQILYILGLFDRPVELAAIDAIKTGVPLEGLTDNLTSLSQDKWLFALKHLREVSLLLPSEQDSPYVLDCHPLIREYFGDRLKETNESAWQQAHSRLYEYFCDLPQKQLPDTIEEMTPLYRAIYHGCAAGLHQQALKDIYWSRITRGNQYYSFHKLGALGSDLAAVACFFDTPWHTPSPT</sequence>
<dbReference type="SUPFAM" id="SSF52200">
    <property type="entry name" value="Toll/Interleukin receptor TIR domain"/>
    <property type="match status" value="1"/>
</dbReference>
<dbReference type="PROSITE" id="PS50104">
    <property type="entry name" value="TIR"/>
    <property type="match status" value="1"/>
</dbReference>
<dbReference type="EMBL" id="LAZR01028177">
    <property type="protein sequence ID" value="KKL63420.1"/>
    <property type="molecule type" value="Genomic_DNA"/>
</dbReference>
<dbReference type="Pfam" id="PF13676">
    <property type="entry name" value="TIR_2"/>
    <property type="match status" value="1"/>
</dbReference>
<feature type="domain" description="TIR" evidence="1">
    <location>
        <begin position="6"/>
        <end position="147"/>
    </location>
</feature>
<organism evidence="2">
    <name type="scientific">marine sediment metagenome</name>
    <dbReference type="NCBI Taxonomy" id="412755"/>
    <lineage>
        <taxon>unclassified sequences</taxon>
        <taxon>metagenomes</taxon>
        <taxon>ecological metagenomes</taxon>
    </lineage>
</organism>
<dbReference type="Gene3D" id="3.40.50.10140">
    <property type="entry name" value="Toll/interleukin-1 receptor homology (TIR) domain"/>
    <property type="match status" value="1"/>
</dbReference>
<evidence type="ECO:0000313" key="2">
    <source>
        <dbReference type="EMBL" id="KKL63420.1"/>
    </source>
</evidence>
<feature type="non-terminal residue" evidence="2">
    <location>
        <position position="623"/>
    </location>
</feature>
<name>A0A0F9G1J4_9ZZZZ</name>
<comment type="caution">
    <text evidence="2">The sequence shown here is derived from an EMBL/GenBank/DDBJ whole genome shotgun (WGS) entry which is preliminary data.</text>
</comment>
<dbReference type="GO" id="GO:0007165">
    <property type="term" value="P:signal transduction"/>
    <property type="evidence" value="ECO:0007669"/>
    <property type="project" value="InterPro"/>
</dbReference>
<proteinExistence type="predicted"/>